<dbReference type="SMART" id="SM00382">
    <property type="entry name" value="AAA"/>
    <property type="match status" value="2"/>
</dbReference>
<feature type="domain" description="UVR" evidence="7">
    <location>
        <begin position="428"/>
        <end position="463"/>
    </location>
</feature>
<dbReference type="SMART" id="SM01086">
    <property type="entry name" value="ClpB_D2-small"/>
    <property type="match status" value="1"/>
</dbReference>
<dbReference type="InterPro" id="IPR001270">
    <property type="entry name" value="ClpA/B"/>
</dbReference>
<dbReference type="Pfam" id="PF00004">
    <property type="entry name" value="AAA"/>
    <property type="match status" value="1"/>
</dbReference>
<dbReference type="PROSITE" id="PS00870">
    <property type="entry name" value="CLPAB_1"/>
    <property type="match status" value="1"/>
</dbReference>
<dbReference type="InterPro" id="IPR018368">
    <property type="entry name" value="ClpA/B_CS1"/>
</dbReference>
<dbReference type="STRING" id="499555.BJL86_0644"/>
<dbReference type="GO" id="GO:0034605">
    <property type="term" value="P:cellular response to heat"/>
    <property type="evidence" value="ECO:0007669"/>
    <property type="project" value="TreeGrafter"/>
</dbReference>
<keyword evidence="3 9" id="KW-0067">ATP-binding</keyword>
<keyword evidence="10" id="KW-1185">Reference proteome</keyword>
<dbReference type="FunFam" id="1.10.1780.10:FF:000001">
    <property type="entry name" value="ATP-dependent Clp protease ATP-binding subunit"/>
    <property type="match status" value="1"/>
</dbReference>
<reference evidence="9 10" key="1">
    <citation type="submission" date="2016-06" db="EMBL/GenBank/DDBJ databases">
        <title>Complete genome sequence of a saline-alkali tolerant type strain Dietzia timorensis ID05-A0528T.</title>
        <authorList>
            <person name="Wu X."/>
        </authorList>
    </citation>
    <scope>NUCLEOTIDE SEQUENCE [LARGE SCALE GENOMIC DNA]</scope>
    <source>
        <strain evidence="9 10">ID05-A0528</strain>
    </source>
</reference>
<dbReference type="KEGG" id="dtm:BJL86_0644"/>
<proteinExistence type="predicted"/>
<evidence type="ECO:0000256" key="3">
    <source>
        <dbReference type="ARBA" id="ARBA00022840"/>
    </source>
</evidence>
<dbReference type="PROSITE" id="PS51903">
    <property type="entry name" value="CLP_R"/>
    <property type="match status" value="1"/>
</dbReference>
<dbReference type="InterPro" id="IPR001943">
    <property type="entry name" value="UVR_dom"/>
</dbReference>
<dbReference type="GO" id="GO:0008233">
    <property type="term" value="F:peptidase activity"/>
    <property type="evidence" value="ECO:0007669"/>
    <property type="project" value="UniProtKB-KW"/>
</dbReference>
<evidence type="ECO:0000259" key="7">
    <source>
        <dbReference type="PROSITE" id="PS50151"/>
    </source>
</evidence>
<feature type="compositionally biased region" description="Basic and acidic residues" evidence="6">
    <location>
        <begin position="831"/>
        <end position="853"/>
    </location>
</feature>
<accession>A0A173LGJ7</accession>
<feature type="compositionally biased region" description="Low complexity" evidence="6">
    <location>
        <begin position="873"/>
        <end position="882"/>
    </location>
</feature>
<keyword evidence="1 5" id="KW-0677">Repeat</keyword>
<keyword evidence="9" id="KW-0378">Hydrolase</keyword>
<dbReference type="SUPFAM" id="SSF52540">
    <property type="entry name" value="P-loop containing nucleoside triphosphate hydrolases"/>
    <property type="match status" value="2"/>
</dbReference>
<dbReference type="Pfam" id="PF07724">
    <property type="entry name" value="AAA_2"/>
    <property type="match status" value="1"/>
</dbReference>
<feature type="region of interest" description="Disordered" evidence="6">
    <location>
        <begin position="150"/>
        <end position="171"/>
    </location>
</feature>
<evidence type="ECO:0000313" key="10">
    <source>
        <dbReference type="Proteomes" id="UP000186104"/>
    </source>
</evidence>
<evidence type="ECO:0000256" key="5">
    <source>
        <dbReference type="PROSITE-ProRule" id="PRU01251"/>
    </source>
</evidence>
<dbReference type="CDD" id="cd00009">
    <property type="entry name" value="AAA"/>
    <property type="match status" value="1"/>
</dbReference>
<dbReference type="Gene3D" id="1.10.1780.10">
    <property type="entry name" value="Clp, N-terminal domain"/>
    <property type="match status" value="1"/>
</dbReference>
<keyword evidence="4" id="KW-0143">Chaperone</keyword>
<dbReference type="GO" id="GO:0005524">
    <property type="term" value="F:ATP binding"/>
    <property type="evidence" value="ECO:0007669"/>
    <property type="project" value="UniProtKB-KW"/>
</dbReference>
<evidence type="ECO:0000256" key="1">
    <source>
        <dbReference type="ARBA" id="ARBA00022737"/>
    </source>
</evidence>
<dbReference type="Pfam" id="PF02861">
    <property type="entry name" value="Clp_N"/>
    <property type="match status" value="1"/>
</dbReference>
<name>A0A173LGJ7_9ACTN</name>
<feature type="domain" description="Clp R" evidence="8">
    <location>
        <begin position="2"/>
        <end position="144"/>
    </location>
</feature>
<dbReference type="PANTHER" id="PTHR11638:SF18">
    <property type="entry name" value="HEAT SHOCK PROTEIN 104"/>
    <property type="match status" value="1"/>
</dbReference>
<protein>
    <submittedName>
        <fullName evidence="9">Putative ATP-dependent Clp protease ATP-binding subunit</fullName>
    </submittedName>
</protein>
<gene>
    <name evidence="9" type="ORF">BJL86_0644</name>
</gene>
<dbReference type="InterPro" id="IPR027417">
    <property type="entry name" value="P-loop_NTPase"/>
</dbReference>
<dbReference type="GO" id="GO:0005737">
    <property type="term" value="C:cytoplasm"/>
    <property type="evidence" value="ECO:0007669"/>
    <property type="project" value="TreeGrafter"/>
</dbReference>
<dbReference type="InterPro" id="IPR003959">
    <property type="entry name" value="ATPase_AAA_core"/>
</dbReference>
<dbReference type="AlphaFoldDB" id="A0A173LGJ7"/>
<dbReference type="InterPro" id="IPR004176">
    <property type="entry name" value="Clp_R_N"/>
</dbReference>
<dbReference type="Gene3D" id="3.40.50.300">
    <property type="entry name" value="P-loop containing nucleotide triphosphate hydrolases"/>
    <property type="match status" value="2"/>
</dbReference>
<dbReference type="GO" id="GO:0016887">
    <property type="term" value="F:ATP hydrolysis activity"/>
    <property type="evidence" value="ECO:0007669"/>
    <property type="project" value="InterPro"/>
</dbReference>
<dbReference type="PROSITE" id="PS50151">
    <property type="entry name" value="UVR"/>
    <property type="match status" value="1"/>
</dbReference>
<dbReference type="Gene3D" id="1.10.8.60">
    <property type="match status" value="2"/>
</dbReference>
<dbReference type="EMBL" id="CP015961">
    <property type="protein sequence ID" value="ANI91446.1"/>
    <property type="molecule type" value="Genomic_DNA"/>
</dbReference>
<dbReference type="Gene3D" id="4.10.860.10">
    <property type="entry name" value="UVR domain"/>
    <property type="match status" value="1"/>
</dbReference>
<dbReference type="SUPFAM" id="SSF81923">
    <property type="entry name" value="Double Clp-N motif"/>
    <property type="match status" value="1"/>
</dbReference>
<evidence type="ECO:0000313" key="9">
    <source>
        <dbReference type="EMBL" id="ANI91446.1"/>
    </source>
</evidence>
<dbReference type="OrthoDB" id="9803641at2"/>
<evidence type="ECO:0000259" key="8">
    <source>
        <dbReference type="PROSITE" id="PS51903"/>
    </source>
</evidence>
<feature type="region of interest" description="Disordered" evidence="6">
    <location>
        <begin position="807"/>
        <end position="882"/>
    </location>
</feature>
<dbReference type="GO" id="GO:0006508">
    <property type="term" value="P:proteolysis"/>
    <property type="evidence" value="ECO:0007669"/>
    <property type="project" value="UniProtKB-KW"/>
</dbReference>
<dbReference type="Pfam" id="PF17871">
    <property type="entry name" value="AAA_lid_9"/>
    <property type="match status" value="1"/>
</dbReference>
<evidence type="ECO:0000256" key="4">
    <source>
        <dbReference type="ARBA" id="ARBA00023186"/>
    </source>
</evidence>
<dbReference type="InterPro" id="IPR041546">
    <property type="entry name" value="ClpA/ClpB_AAA_lid"/>
</dbReference>
<organism evidence="9 10">
    <name type="scientific">Dietzia timorensis</name>
    <dbReference type="NCBI Taxonomy" id="499555"/>
    <lineage>
        <taxon>Bacteria</taxon>
        <taxon>Bacillati</taxon>
        <taxon>Actinomycetota</taxon>
        <taxon>Actinomycetes</taxon>
        <taxon>Mycobacteriales</taxon>
        <taxon>Dietziaceae</taxon>
        <taxon>Dietzia</taxon>
    </lineage>
</organism>
<dbReference type="InterPro" id="IPR003593">
    <property type="entry name" value="AAA+_ATPase"/>
</dbReference>
<dbReference type="Proteomes" id="UP000186104">
    <property type="component" value="Chromosome"/>
</dbReference>
<dbReference type="FunFam" id="1.10.8.60:FF:000011">
    <property type="entry name" value="ATP-dependent Clp protease ATP-binding subunit"/>
    <property type="match status" value="1"/>
</dbReference>
<dbReference type="FunFam" id="3.40.50.300:FF:000025">
    <property type="entry name" value="ATP-dependent Clp protease subunit"/>
    <property type="match status" value="1"/>
</dbReference>
<dbReference type="InterPro" id="IPR019489">
    <property type="entry name" value="Clp_ATPase_C"/>
</dbReference>
<dbReference type="FunFam" id="3.40.50.300:FF:000010">
    <property type="entry name" value="Chaperone clpB 1, putative"/>
    <property type="match status" value="1"/>
</dbReference>
<dbReference type="PRINTS" id="PR00300">
    <property type="entry name" value="CLPPROTEASEA"/>
</dbReference>
<keyword evidence="2" id="KW-0547">Nucleotide-binding</keyword>
<dbReference type="Pfam" id="PF10431">
    <property type="entry name" value="ClpB_D2-small"/>
    <property type="match status" value="1"/>
</dbReference>
<evidence type="ECO:0000256" key="6">
    <source>
        <dbReference type="SAM" id="MobiDB-lite"/>
    </source>
</evidence>
<sequence>MFERFTDRARRVVVLAQEEARLLKHNYIGTEHILLGLIHEGEGVAAKALESLGISLEAVRTQVEEIIGQGQQSPSGHIPFTPRAKKVLELSLREALQLGHNYIGTEHILLGLIREGEGVAAQVLVKLGADLTRVRQQVIQLVNGHSGKEEAAAGAAAGQGAGRDPGTPSTSTVLDQFGRNLTQAAMEGKLDPVVGRGKEVERIMQVLSRRTKNNPVLIGEPGVGKSAVVEGLAQSIVNGDVPETLKDKQLYSLDLGSLVAGSRYRGDFEERLKKVLKEINQRGDIILFIDEIHTLVGAGAAEGAIDAASILKPKLARGELQTIGATTLDEYRKHIEKDAALERRFQPVQVPEPSVELSVEILKGLRDRYEAHHRVTITDGAIAAAAQLADRYINDRFLPDKAIDLIDEAGARMRIKRMTAPPDLREIDEKIADARREKESAIDAQDFEKAAGLRDTERKLIAERGDKEKQWRAGDMDVAAVVDEEQIAEVLGNWTGIPVFKLTEEESTRLLRMEDELHKRIIGQDDAIRAVSRAIRRTRAGLKDPKRPSGSFIFAGPSGVGKTELSKALAQFLFGEDDALIQIDMGEYHDRFTASRLFGAPPGYVGYEEGGQLTEKVRRKPFSVVLFDEIEKAHSEIYNTLLQVLEDGRLTDGQGRLVDFKNTVLIFTSNLGTADISKAVGLGFQTSNNNDDAYERMKLKVNDELKKHFRPEFLNRIDDIVVFHQLTQDEIVQMVDLMVQRVRKALFAKDMDIEVSDKAKRLLAQRGFDPVLGARPLRRTIQREIEDQLSEKLLFGEVGAGELVEVDVEGWDEDSDPKKTEDAKFTFTGKPRPESSIEAQRKDAEDKTPEDMKVPGPGDSRLPAAPSGPAPDGPNAGGAQLA</sequence>
<dbReference type="InterPro" id="IPR036628">
    <property type="entry name" value="Clp_N_dom_sf"/>
</dbReference>
<dbReference type="CDD" id="cd19499">
    <property type="entry name" value="RecA-like_ClpB_Hsp104-like"/>
    <property type="match status" value="1"/>
</dbReference>
<dbReference type="RefSeq" id="WP_067476029.1">
    <property type="nucleotide sequence ID" value="NZ_CP015961.1"/>
</dbReference>
<keyword evidence="9" id="KW-0645">Protease</keyword>
<dbReference type="InterPro" id="IPR050130">
    <property type="entry name" value="ClpA_ClpB"/>
</dbReference>
<dbReference type="PANTHER" id="PTHR11638">
    <property type="entry name" value="ATP-DEPENDENT CLP PROTEASE"/>
    <property type="match status" value="1"/>
</dbReference>
<evidence type="ECO:0000256" key="2">
    <source>
        <dbReference type="ARBA" id="ARBA00022741"/>
    </source>
</evidence>